<accession>A0A3B4G217</accession>
<evidence type="ECO:0000313" key="3">
    <source>
        <dbReference type="Ensembl" id="ENSPNYP00000016927.1"/>
    </source>
</evidence>
<dbReference type="Pfam" id="PF00059">
    <property type="entry name" value="Lectin_C"/>
    <property type="match status" value="1"/>
</dbReference>
<dbReference type="SMART" id="SM00034">
    <property type="entry name" value="CLECT"/>
    <property type="match status" value="1"/>
</dbReference>
<dbReference type="Ensembl" id="ENSPNYT00000017348.1">
    <property type="protein sequence ID" value="ENSPNYP00000016927.1"/>
    <property type="gene ID" value="ENSPNYG00000012831.1"/>
</dbReference>
<sequence>MKLLTVPTLLCAMVALGTAADKNIFFMKIHTVRNKASLFFNQRTLKHHVVKRAASCPSGWTQYWNRCFLYNHHQMTWAQAQRFCELMNADLPCIHSSKEYQFIQHLISRATRASGETWIGGSDGQEENYWFCLDGTHFTYAEWCQGEPNNYDRNEHCLLVNYSGKSEKSLKVQRISTINTRGEKRKQYPQFL</sequence>
<protein>
    <recommendedName>
        <fullName evidence="2">C-type lectin domain-containing protein</fullName>
    </recommendedName>
</protein>
<dbReference type="Gene3D" id="3.10.100.10">
    <property type="entry name" value="Mannose-Binding Protein A, subunit A"/>
    <property type="match status" value="1"/>
</dbReference>
<organism evidence="3">
    <name type="scientific">Pundamilia nyererei</name>
    <dbReference type="NCBI Taxonomy" id="303518"/>
    <lineage>
        <taxon>Eukaryota</taxon>
        <taxon>Metazoa</taxon>
        <taxon>Chordata</taxon>
        <taxon>Craniata</taxon>
        <taxon>Vertebrata</taxon>
        <taxon>Euteleostomi</taxon>
        <taxon>Actinopterygii</taxon>
        <taxon>Neopterygii</taxon>
        <taxon>Teleostei</taxon>
        <taxon>Neoteleostei</taxon>
        <taxon>Acanthomorphata</taxon>
        <taxon>Ovalentaria</taxon>
        <taxon>Cichlomorphae</taxon>
        <taxon>Cichliformes</taxon>
        <taxon>Cichlidae</taxon>
        <taxon>African cichlids</taxon>
        <taxon>Pseudocrenilabrinae</taxon>
        <taxon>Haplochromini</taxon>
        <taxon>Pundamilia</taxon>
    </lineage>
</organism>
<dbReference type="STRING" id="303518.ENSPNYP00000016927"/>
<dbReference type="PANTHER" id="PTHR22803">
    <property type="entry name" value="MANNOSE, PHOSPHOLIPASE, LECTIN RECEPTOR RELATED"/>
    <property type="match status" value="1"/>
</dbReference>
<dbReference type="GeneTree" id="ENSGT01120000272028"/>
<feature type="domain" description="C-type lectin" evidence="2">
    <location>
        <begin position="63"/>
        <end position="165"/>
    </location>
</feature>
<proteinExistence type="predicted"/>
<evidence type="ECO:0000256" key="1">
    <source>
        <dbReference type="SAM" id="SignalP"/>
    </source>
</evidence>
<dbReference type="InterPro" id="IPR016187">
    <property type="entry name" value="CTDL_fold"/>
</dbReference>
<dbReference type="PROSITE" id="PS50041">
    <property type="entry name" value="C_TYPE_LECTIN_2"/>
    <property type="match status" value="1"/>
</dbReference>
<dbReference type="InterPro" id="IPR001304">
    <property type="entry name" value="C-type_lectin-like"/>
</dbReference>
<dbReference type="InterPro" id="IPR016186">
    <property type="entry name" value="C-type_lectin-like/link_sf"/>
</dbReference>
<keyword evidence="1" id="KW-0732">Signal</keyword>
<dbReference type="InterPro" id="IPR050111">
    <property type="entry name" value="C-type_lectin/snaclec_domain"/>
</dbReference>
<name>A0A3B4G217_9CICH</name>
<feature type="chain" id="PRO_5017255853" description="C-type lectin domain-containing protein" evidence="1">
    <location>
        <begin position="20"/>
        <end position="192"/>
    </location>
</feature>
<reference evidence="3" key="1">
    <citation type="submission" date="2023-09" db="UniProtKB">
        <authorList>
            <consortium name="Ensembl"/>
        </authorList>
    </citation>
    <scope>IDENTIFICATION</scope>
</reference>
<evidence type="ECO:0000259" key="2">
    <source>
        <dbReference type="PROSITE" id="PS50041"/>
    </source>
</evidence>
<dbReference type="AlphaFoldDB" id="A0A3B4G217"/>
<feature type="signal peptide" evidence="1">
    <location>
        <begin position="1"/>
        <end position="19"/>
    </location>
</feature>
<dbReference type="SUPFAM" id="SSF56436">
    <property type="entry name" value="C-type lectin-like"/>
    <property type="match status" value="1"/>
</dbReference>